<proteinExistence type="inferred from homology"/>
<dbReference type="InterPro" id="IPR029705">
    <property type="entry name" value="VPS35L"/>
</dbReference>
<name>A0A5N5TP96_9CRUS</name>
<comment type="subcellular location">
    <subcellularLocation>
        <location evidence="1">Endosome</location>
    </subcellularLocation>
</comment>
<dbReference type="GO" id="GO:0015031">
    <property type="term" value="P:protein transport"/>
    <property type="evidence" value="ECO:0007669"/>
    <property type="project" value="UniProtKB-KW"/>
</dbReference>
<accession>A0A5N5TP96</accession>
<dbReference type="EMBL" id="SEYY01000103">
    <property type="protein sequence ID" value="KAB7508003.1"/>
    <property type="molecule type" value="Genomic_DNA"/>
</dbReference>
<comment type="caution">
    <text evidence="6">The sequence shown here is derived from an EMBL/GenBank/DDBJ whole genome shotgun (WGS) entry which is preliminary data.</text>
</comment>
<reference evidence="6 7" key="1">
    <citation type="journal article" date="2019" name="PLoS Biol.">
        <title>Sex chromosomes control vertical transmission of feminizing Wolbachia symbionts in an isopod.</title>
        <authorList>
            <person name="Becking T."/>
            <person name="Chebbi M.A."/>
            <person name="Giraud I."/>
            <person name="Moumen B."/>
            <person name="Laverre T."/>
            <person name="Caubet Y."/>
            <person name="Peccoud J."/>
            <person name="Gilbert C."/>
            <person name="Cordaux R."/>
        </authorList>
    </citation>
    <scope>NUCLEOTIDE SEQUENCE [LARGE SCALE GENOMIC DNA]</scope>
    <source>
        <strain evidence="6">ANa2</strain>
        <tissue evidence="6">Whole body excluding digestive tract and cuticle</tissue>
    </source>
</reference>
<gene>
    <name evidence="6" type="ORF">Anas_00611</name>
</gene>
<dbReference type="PANTHER" id="PTHR13673">
    <property type="entry name" value="ESOPHAGEAL CANCER ASSOCIATED PROTEIN"/>
    <property type="match status" value="1"/>
</dbReference>
<evidence type="ECO:0000256" key="2">
    <source>
        <dbReference type="ARBA" id="ARBA00010704"/>
    </source>
</evidence>
<keyword evidence="7" id="KW-1185">Reference proteome</keyword>
<protein>
    <submittedName>
        <fullName evidence="6">Uncharacterized protein</fullName>
    </submittedName>
</protein>
<comment type="similarity">
    <text evidence="2">Belongs to the VPS35L family.</text>
</comment>
<evidence type="ECO:0000256" key="3">
    <source>
        <dbReference type="ARBA" id="ARBA00022448"/>
    </source>
</evidence>
<dbReference type="PANTHER" id="PTHR13673:SF0">
    <property type="entry name" value="VPS35 ENDOSOMAL PROTEIN-SORTING FACTOR-LIKE"/>
    <property type="match status" value="1"/>
</dbReference>
<evidence type="ECO:0000256" key="4">
    <source>
        <dbReference type="ARBA" id="ARBA00022753"/>
    </source>
</evidence>
<dbReference type="GO" id="GO:0005768">
    <property type="term" value="C:endosome"/>
    <property type="evidence" value="ECO:0007669"/>
    <property type="project" value="UniProtKB-SubCell"/>
</dbReference>
<dbReference type="Proteomes" id="UP000326759">
    <property type="component" value="Unassembled WGS sequence"/>
</dbReference>
<evidence type="ECO:0000256" key="5">
    <source>
        <dbReference type="ARBA" id="ARBA00022927"/>
    </source>
</evidence>
<dbReference type="AlphaFoldDB" id="A0A5N5TP96"/>
<dbReference type="GO" id="GO:0032456">
    <property type="term" value="P:endocytic recycling"/>
    <property type="evidence" value="ECO:0007669"/>
    <property type="project" value="InterPro"/>
</dbReference>
<evidence type="ECO:0000256" key="1">
    <source>
        <dbReference type="ARBA" id="ARBA00004177"/>
    </source>
</evidence>
<keyword evidence="4" id="KW-0967">Endosome</keyword>
<keyword evidence="3" id="KW-0813">Transport</keyword>
<evidence type="ECO:0000313" key="6">
    <source>
        <dbReference type="EMBL" id="KAB7508003.1"/>
    </source>
</evidence>
<sequence length="588" mass="65439">MMCRGIGDPLVGAYARSYIVHVGLRCKPKETKYIVNAVEDLVTSCKWKLLKQIENSKSTAHYVIIKTVLETFPATDLCLNYKVILQGLDLCFSHGEKPHETLITLADVATKCPPSEEDKFDVLNGAWQLVVRINPAYNHYYLKTATAWLKFTANNFPIRDVDKILGDVLRRLSKSTSANHTFYIPLLSLLTCALSSAPFTEELYTLSSFRSLLSIFQRESVGSVGSNNVGELRKLIEAVIQYHREEFSDLSVVQLLLSLFATLHDGINALTTQDEKRQITYLVNTFIRKVNYGKDFELQLQFYVDARSVFSSLDPVLASLIQHVLRLQMLTYHVVAGHHTGKTAAFERACSAYCFITIPSLSCPISRIKLYMLTGAIAMINNCMGQGDACVKSAVKTILEIPQAFNDSSVPMDEILRTISYVSSFLVAFPDPPDAVRPLYLFRGLEKSLKSLEGILTPSAYCSLNLAVLKGVCSCAMSSLPYHFIKVDGNDILYGGGPDMKAEAEDICTELLSNVLASLKELIGLSDALQVDILCELLEIILQNGDLSDEKLNNLAVSLLTLINNISPNTKLKKNLKLMFEKKKKNEQ</sequence>
<evidence type="ECO:0000313" key="7">
    <source>
        <dbReference type="Proteomes" id="UP000326759"/>
    </source>
</evidence>
<keyword evidence="5" id="KW-0653">Protein transport</keyword>
<dbReference type="OrthoDB" id="6346838at2759"/>
<organism evidence="6 7">
    <name type="scientific">Armadillidium nasatum</name>
    <dbReference type="NCBI Taxonomy" id="96803"/>
    <lineage>
        <taxon>Eukaryota</taxon>
        <taxon>Metazoa</taxon>
        <taxon>Ecdysozoa</taxon>
        <taxon>Arthropoda</taxon>
        <taxon>Crustacea</taxon>
        <taxon>Multicrustacea</taxon>
        <taxon>Malacostraca</taxon>
        <taxon>Eumalacostraca</taxon>
        <taxon>Peracarida</taxon>
        <taxon>Isopoda</taxon>
        <taxon>Oniscidea</taxon>
        <taxon>Crinocheta</taxon>
        <taxon>Armadillidiidae</taxon>
        <taxon>Armadillidium</taxon>
    </lineage>
</organism>